<protein>
    <submittedName>
        <fullName evidence="2">Ferritin-like domain-containing protein</fullName>
    </submittedName>
</protein>
<dbReference type="CDD" id="cd00657">
    <property type="entry name" value="Ferritin_like"/>
    <property type="match status" value="1"/>
</dbReference>
<dbReference type="InterPro" id="IPR012348">
    <property type="entry name" value="RNR-like"/>
</dbReference>
<accession>A0A975CK65</accession>
<proteinExistence type="predicted"/>
<keyword evidence="3" id="KW-1185">Reference proteome</keyword>
<gene>
    <name evidence="2" type="ORF">J1M35_09220</name>
</gene>
<feature type="region of interest" description="Disordered" evidence="1">
    <location>
        <begin position="1"/>
        <end position="20"/>
    </location>
</feature>
<evidence type="ECO:0000313" key="2">
    <source>
        <dbReference type="EMBL" id="QTD47331.1"/>
    </source>
</evidence>
<evidence type="ECO:0000256" key="1">
    <source>
        <dbReference type="SAM" id="MobiDB-lite"/>
    </source>
</evidence>
<dbReference type="EMBL" id="CP071796">
    <property type="protein sequence ID" value="QTD47331.1"/>
    <property type="molecule type" value="Genomic_DNA"/>
</dbReference>
<dbReference type="SUPFAM" id="SSF47240">
    <property type="entry name" value="Ferritin-like"/>
    <property type="match status" value="1"/>
</dbReference>
<dbReference type="Gene3D" id="1.10.620.20">
    <property type="entry name" value="Ribonucleotide Reductase, subunit A"/>
    <property type="match status" value="1"/>
</dbReference>
<organism evidence="2 3">
    <name type="scientific">Ottowia testudinis</name>
    <dbReference type="NCBI Taxonomy" id="2816950"/>
    <lineage>
        <taxon>Bacteria</taxon>
        <taxon>Pseudomonadati</taxon>
        <taxon>Pseudomonadota</taxon>
        <taxon>Betaproteobacteria</taxon>
        <taxon>Burkholderiales</taxon>
        <taxon>Comamonadaceae</taxon>
        <taxon>Ottowia</taxon>
    </lineage>
</organism>
<dbReference type="GO" id="GO:0016491">
    <property type="term" value="F:oxidoreductase activity"/>
    <property type="evidence" value="ECO:0007669"/>
    <property type="project" value="InterPro"/>
</dbReference>
<dbReference type="KEGG" id="otd:J1M35_09220"/>
<feature type="compositionally biased region" description="Low complexity" evidence="1">
    <location>
        <begin position="1"/>
        <end position="14"/>
    </location>
</feature>
<dbReference type="Proteomes" id="UP000663903">
    <property type="component" value="Chromosome"/>
</dbReference>
<sequence length="292" mass="33541">MRAAPVAPRSSAEPEPAPARRQAHWRVESLDFGAIDRARIAAREDLFYLLVSASFIESGSDLYTRNLSDHYADYPEVAAWLRDYWEHEELQHGRAFERYVKAAWPEFPWQTAFESFIAEYGPLCTMEELEPDRALELAARCVVETGTTTYYQTLRELSDEPVLTDMLGRIRADEVNHYKHFLAYFKQLRAAPGAKPSSRLRVARVVYQRLLELRESDSDVALRHVWAHKGGMFADGAQSFEEISRRIYQLVSSRLPADQAVRMLLKPLMLPRKVESWIEKPLAGLARRVVAS</sequence>
<reference evidence="2" key="1">
    <citation type="submission" date="2021-03" db="EMBL/GenBank/DDBJ databases">
        <title>Ottowia sp. 27C isolated from the cloaca of a Giant Asian pond turtle (Heosemys grandis).</title>
        <authorList>
            <person name="Spergser J."/>
            <person name="Busse H.-J."/>
        </authorList>
    </citation>
    <scope>NUCLEOTIDE SEQUENCE</scope>
    <source>
        <strain evidence="2">27C</strain>
    </source>
</reference>
<name>A0A975CK65_9BURK</name>
<dbReference type="AlphaFoldDB" id="A0A975CK65"/>
<evidence type="ECO:0000313" key="3">
    <source>
        <dbReference type="Proteomes" id="UP000663903"/>
    </source>
</evidence>
<dbReference type="InterPro" id="IPR009078">
    <property type="entry name" value="Ferritin-like_SF"/>
</dbReference>